<dbReference type="Proteomes" id="UP000261520">
    <property type="component" value="Unplaced"/>
</dbReference>
<reference evidence="2" key="1">
    <citation type="submission" date="2025-08" db="UniProtKB">
        <authorList>
            <consortium name="Ensembl"/>
        </authorList>
    </citation>
    <scope>IDENTIFICATION</scope>
</reference>
<evidence type="ECO:0000259" key="1">
    <source>
        <dbReference type="PROSITE" id="PS51393"/>
    </source>
</evidence>
<accession>A0A3B3ZX57</accession>
<keyword evidence="3" id="KW-1185">Reference proteome</keyword>
<protein>
    <recommendedName>
        <fullName evidence="1">Lipoxygenase domain-containing protein</fullName>
    </recommendedName>
</protein>
<dbReference type="Gene3D" id="1.20.245.10">
    <property type="entry name" value="Lipoxygenase-1, Domain 5"/>
    <property type="match status" value="1"/>
</dbReference>
<reference evidence="2" key="2">
    <citation type="submission" date="2025-09" db="UniProtKB">
        <authorList>
            <consortium name="Ensembl"/>
        </authorList>
    </citation>
    <scope>IDENTIFICATION</scope>
</reference>
<dbReference type="AlphaFoldDB" id="A0A3B3ZX57"/>
<dbReference type="PROSITE" id="PS51393">
    <property type="entry name" value="LIPOXYGENASE_3"/>
    <property type="match status" value="1"/>
</dbReference>
<dbReference type="STRING" id="409849.ENSPMGP00000009115"/>
<evidence type="ECO:0000313" key="2">
    <source>
        <dbReference type="Ensembl" id="ENSPMGP00000009115.1"/>
    </source>
</evidence>
<proteinExistence type="predicted"/>
<dbReference type="InterPro" id="IPR036226">
    <property type="entry name" value="LipOase_C_sf"/>
</dbReference>
<evidence type="ECO:0000313" key="3">
    <source>
        <dbReference type="Proteomes" id="UP000261520"/>
    </source>
</evidence>
<dbReference type="SUPFAM" id="SSF48484">
    <property type="entry name" value="Lipoxigenase"/>
    <property type="match status" value="1"/>
</dbReference>
<dbReference type="InterPro" id="IPR013819">
    <property type="entry name" value="LipOase_C"/>
</dbReference>
<name>A0A3B3ZX57_9GOBI</name>
<dbReference type="GO" id="GO:0016702">
    <property type="term" value="F:oxidoreductase activity, acting on single donors with incorporation of molecular oxygen, incorporation of two atoms of oxygen"/>
    <property type="evidence" value="ECO:0007669"/>
    <property type="project" value="InterPro"/>
</dbReference>
<sequence>MLICLSPLDIGVWMPNFPPSLQLAPPTIKGRANEHTLLQTLPDSTDFVCILYHFMYPQELFTEDVCCKLTKDFEKELKDLDEAIDRRNKNLKLPYTYLEPKTMENSVSL</sequence>
<dbReference type="GO" id="GO:0046872">
    <property type="term" value="F:metal ion binding"/>
    <property type="evidence" value="ECO:0007669"/>
    <property type="project" value="InterPro"/>
</dbReference>
<dbReference type="Ensembl" id="ENSPMGT00000009706.1">
    <property type="protein sequence ID" value="ENSPMGP00000009115.1"/>
    <property type="gene ID" value="ENSPMGG00000007538.1"/>
</dbReference>
<feature type="domain" description="Lipoxygenase" evidence="1">
    <location>
        <begin position="1"/>
        <end position="109"/>
    </location>
</feature>
<organism evidence="2 3">
    <name type="scientific">Periophthalmus magnuspinnatus</name>
    <dbReference type="NCBI Taxonomy" id="409849"/>
    <lineage>
        <taxon>Eukaryota</taxon>
        <taxon>Metazoa</taxon>
        <taxon>Chordata</taxon>
        <taxon>Craniata</taxon>
        <taxon>Vertebrata</taxon>
        <taxon>Euteleostomi</taxon>
        <taxon>Actinopterygii</taxon>
        <taxon>Neopterygii</taxon>
        <taxon>Teleostei</taxon>
        <taxon>Neoteleostei</taxon>
        <taxon>Acanthomorphata</taxon>
        <taxon>Gobiaria</taxon>
        <taxon>Gobiiformes</taxon>
        <taxon>Gobioidei</taxon>
        <taxon>Gobiidae</taxon>
        <taxon>Oxudercinae</taxon>
        <taxon>Periophthalmus</taxon>
    </lineage>
</organism>